<reference evidence="2 3" key="1">
    <citation type="submission" date="2019-07" db="EMBL/GenBank/DDBJ databases">
        <title>Microbispora hainanensis DSM 45428.</title>
        <authorList>
            <person name="Thawai C."/>
        </authorList>
    </citation>
    <scope>NUCLEOTIDE SEQUENCE [LARGE SCALE GENOMIC DNA]</scope>
    <source>
        <strain evidence="2 3">DSM 45428</strain>
    </source>
</reference>
<accession>A0A544YNW2</accession>
<keyword evidence="1" id="KW-0732">Signal</keyword>
<evidence type="ECO:0000313" key="3">
    <source>
        <dbReference type="Proteomes" id="UP000316541"/>
    </source>
</evidence>
<organism evidence="2 3">
    <name type="scientific">Microbispora hainanensis</name>
    <dbReference type="NCBI Taxonomy" id="568844"/>
    <lineage>
        <taxon>Bacteria</taxon>
        <taxon>Bacillati</taxon>
        <taxon>Actinomycetota</taxon>
        <taxon>Actinomycetes</taxon>
        <taxon>Streptosporangiales</taxon>
        <taxon>Streptosporangiaceae</taxon>
        <taxon>Microbispora</taxon>
    </lineage>
</organism>
<feature type="chain" id="PRO_5022051425" description="DUF1579 domain-containing protein" evidence="1">
    <location>
        <begin position="26"/>
        <end position="188"/>
    </location>
</feature>
<proteinExistence type="predicted"/>
<dbReference type="Proteomes" id="UP000316541">
    <property type="component" value="Unassembled WGS sequence"/>
</dbReference>
<comment type="caution">
    <text evidence="2">The sequence shown here is derived from an EMBL/GenBank/DDBJ whole genome shotgun (WGS) entry which is preliminary data.</text>
</comment>
<evidence type="ECO:0000256" key="1">
    <source>
        <dbReference type="SAM" id="SignalP"/>
    </source>
</evidence>
<gene>
    <name evidence="2" type="ORF">FLX08_24180</name>
</gene>
<dbReference type="RefSeq" id="WP_142621618.1">
    <property type="nucleotide sequence ID" value="NZ_VIRM01000032.1"/>
</dbReference>
<sequence length="188" mass="20557">MMRLSRLLVPLICALTLAAGAPAVAAERSATSAGAADVPATQLDAIRRLDFMVGRWAGSGWVDTASGRQEFLQTEKVAYKAGGQVLTVEGQGRDKADPRRIVDTALAVVGYSDETGQYRWEAFSQGHVTESVPVVGDRFFQWSLQTGGPTIRYTLSFTGRTWHEVGEYTLDGGATWRQNFQMDLRRVA</sequence>
<protein>
    <recommendedName>
        <fullName evidence="4">DUF1579 domain-containing protein</fullName>
    </recommendedName>
</protein>
<feature type="signal peptide" evidence="1">
    <location>
        <begin position="1"/>
        <end position="25"/>
    </location>
</feature>
<dbReference type="EMBL" id="VIRM01000032">
    <property type="protein sequence ID" value="TQS18444.1"/>
    <property type="molecule type" value="Genomic_DNA"/>
</dbReference>
<evidence type="ECO:0000313" key="2">
    <source>
        <dbReference type="EMBL" id="TQS18444.1"/>
    </source>
</evidence>
<evidence type="ECO:0008006" key="4">
    <source>
        <dbReference type="Google" id="ProtNLM"/>
    </source>
</evidence>
<name>A0A544YNW2_9ACTN</name>
<dbReference type="AlphaFoldDB" id="A0A544YNW2"/>